<dbReference type="SUPFAM" id="SSF49785">
    <property type="entry name" value="Galactose-binding domain-like"/>
    <property type="match status" value="1"/>
</dbReference>
<dbReference type="Pfam" id="PF16656">
    <property type="entry name" value="Pur_ac_phosph_N"/>
    <property type="match status" value="1"/>
</dbReference>
<dbReference type="Gene3D" id="2.60.120.260">
    <property type="entry name" value="Galactose-binding domain-like"/>
    <property type="match status" value="2"/>
</dbReference>
<reference evidence="13" key="1">
    <citation type="submission" date="2016-10" db="EMBL/GenBank/DDBJ databases">
        <authorList>
            <person name="Varghese N."/>
            <person name="Submissions S."/>
        </authorList>
    </citation>
    <scope>NUCLEOTIDE SEQUENCE [LARGE SCALE GENOMIC DNA]</scope>
    <source>
        <strain evidence="13">SP</strain>
    </source>
</reference>
<keyword evidence="2" id="KW-0134">Cell wall</keyword>
<gene>
    <name evidence="12" type="ORF">SAMN05421736_10777</name>
</gene>
<evidence type="ECO:0000259" key="8">
    <source>
        <dbReference type="Pfam" id="PF00149"/>
    </source>
</evidence>
<evidence type="ECO:0000313" key="13">
    <source>
        <dbReference type="Proteomes" id="UP000198935"/>
    </source>
</evidence>
<dbReference type="Pfam" id="PF00149">
    <property type="entry name" value="Metallophos"/>
    <property type="match status" value="1"/>
</dbReference>
<dbReference type="PANTHER" id="PTHR45867:SF3">
    <property type="entry name" value="ACID PHOSPHATASE TYPE 7"/>
    <property type="match status" value="1"/>
</dbReference>
<dbReference type="InterPro" id="IPR008979">
    <property type="entry name" value="Galactose-bd-like_sf"/>
</dbReference>
<feature type="domain" description="Cadherin-like beta-sandwich-like" evidence="10">
    <location>
        <begin position="812"/>
        <end position="895"/>
    </location>
</feature>
<evidence type="ECO:0000256" key="5">
    <source>
        <dbReference type="ARBA" id="ARBA00023088"/>
    </source>
</evidence>
<evidence type="ECO:0000256" key="4">
    <source>
        <dbReference type="ARBA" id="ARBA00022729"/>
    </source>
</evidence>
<evidence type="ECO:0000256" key="7">
    <source>
        <dbReference type="SAM" id="Phobius"/>
    </source>
</evidence>
<dbReference type="Pfam" id="PF12733">
    <property type="entry name" value="Cadherin-like"/>
    <property type="match status" value="1"/>
</dbReference>
<keyword evidence="3" id="KW-0964">Secreted</keyword>
<evidence type="ECO:0000256" key="2">
    <source>
        <dbReference type="ARBA" id="ARBA00022512"/>
    </source>
</evidence>
<feature type="transmembrane region" description="Helical" evidence="7">
    <location>
        <begin position="1366"/>
        <end position="1386"/>
    </location>
</feature>
<evidence type="ECO:0000313" key="12">
    <source>
        <dbReference type="EMBL" id="SDZ17583.1"/>
    </source>
</evidence>
<dbReference type="SUPFAM" id="SSF56300">
    <property type="entry name" value="Metallo-dependent phosphatases"/>
    <property type="match status" value="1"/>
</dbReference>
<dbReference type="InterPro" id="IPR015914">
    <property type="entry name" value="PAPs_N"/>
</dbReference>
<sequence>MRWRKRKAVFLIFILFFSAMLNGLGITAAVESLPDALTDVPEDVLILEDVDDEVSEGLAPEGEADQTMNDEVDEPVRDEAEVTEEEHVVDEQEIKADAAVTEETEADQGTAITAASADVSDYTISGIAITPGRNESEINFAWYSPRGPDVSVVQFAKKSDMTGDVFPVDQATTFIGTVADAVEGLAANKVTVTGLLPSQQYVYRLGDGNDQHWSPVYDFNTQSTNDGYSFLMYGDPQIGAGNVSSDTEGWTNTVNKSLTRYPDVNFLVSVGDQVETATNERHYDGYFAPEKLKNYAVATVQGNHDNQMNYQYHFHTPNHRPEYISTNAGGNYYYTYGNTLFMVLNTNANSGAGHRAFMEEAIAENPDVDWKIVINHQSIYSSANHSTSSSMADLRANLFPVFDELDIDVVLGGHDHSYTRSHQMYGDQPQLNQVYDAYGRVVNPTGTLYITNNSASGSKYYNLRAPAPHEAVVSQPRVPTFSYVEVTDNSFSITAYITDTLEVVDSYTIVKDPSIAPPELENVILSADGDVLSTTASAVLPNDIELSLRGESESGFSVNLDNAPVEYKTNPEGVLDVSRDNKVTIAHPAFAGEVEIWAVVEYEGKQFISNKITVDVQHLTDHILVERGSEWNYLDDGSDQGIVWRNVDFDDTDWEKGAAPLGYPISESRPTFGSVATLIDYGPDAANKHATYYFRSAFTIDDLSVIGKKGIVQFGIDDGVVLYLNGHEIGRFNHPEGDVPYDKYLTDYSGFGVADEGRFETFALDETLMSYLVEGENVLTAEVRQDRPNSSDIYWDMEFITVQAFSPDTSQLAALTVEGGSLSAAFTSDKYEYDVQRTKEPLYILPTAFDANARMTINGKVVANQTPVEIPLDRGQITIIVTDSNGNSSMYKLHVLMEEELITKGGEWKYLDDGSDQYTSIEEASDWRHPDYDDSNWKSGHAILGYGGYEGEATTVGYGSSSSNKHITTYFRKTIDVENVDSYTELQLSVLRDDGAVVHLNGVEVFRSNMPSGEITHTTLAASTIGKDYTYYVAPIDPALLREGENVLAVSIHQDRQSSSDIAFDLDLAGKFSLGSAADPEVSDRTKVLEETFSEIGLNQIVEIDLRDEDEVFDGVMFFSEQIQMLIAKNAVLKIVNEDVELEIPAAIFEGDEPVQIMLVEESYPAHEALRSKIYQVSLFHGGVPVTDLEEDIIALGFHLLHPLNEVEEASIFFFNGIEWLSENAGHEYGGTVSEDRSMVMGTSFHTGTFAVLQVEGDDSDGEPEQPGYGDENEDPGEDVPDNNDGNGDTEEPRSEEDDSDHNDGSGKGDGSGSTDGSDDSNDSDGDKDGGTGSGNEQESNNDKGDDNGSGGSGEFRELPNTATNIMNLLVIGVTFVLAGIGLAVARRRVIL</sequence>
<keyword evidence="4" id="KW-0732">Signal</keyword>
<dbReference type="Gene3D" id="3.60.21.10">
    <property type="match status" value="1"/>
</dbReference>
<dbReference type="GO" id="GO:0046872">
    <property type="term" value="F:metal ion binding"/>
    <property type="evidence" value="ECO:0007669"/>
    <property type="project" value="InterPro"/>
</dbReference>
<feature type="domain" description="Calcineurin-like phosphoesterase" evidence="8">
    <location>
        <begin position="260"/>
        <end position="418"/>
    </location>
</feature>
<dbReference type="InterPro" id="IPR008963">
    <property type="entry name" value="Purple_acid_Pase-like_N"/>
</dbReference>
<dbReference type="InterPro" id="IPR029052">
    <property type="entry name" value="Metallo-depent_PP-like"/>
</dbReference>
<dbReference type="Proteomes" id="UP000198935">
    <property type="component" value="Unassembled WGS sequence"/>
</dbReference>
<keyword evidence="5" id="KW-0572">Peptidoglycan-anchor</keyword>
<comment type="subcellular location">
    <subcellularLocation>
        <location evidence="1">Secreted</location>
        <location evidence="1">Cell wall</location>
        <topology evidence="1">Peptidoglycan-anchor</topology>
    </subcellularLocation>
</comment>
<feature type="domain" description="Purple acid phosphatase N-terminal" evidence="11">
    <location>
        <begin position="126"/>
        <end position="221"/>
    </location>
</feature>
<protein>
    <submittedName>
        <fullName evidence="12">Cadherin-like beta sandwich domain-containing protein</fullName>
    </submittedName>
</protein>
<feature type="region of interest" description="Disordered" evidence="6">
    <location>
        <begin position="1257"/>
        <end position="1357"/>
    </location>
</feature>
<dbReference type="InterPro" id="IPR025883">
    <property type="entry name" value="Cadherin-like_domain"/>
</dbReference>
<keyword evidence="7" id="KW-0812">Transmembrane</keyword>
<keyword evidence="7" id="KW-0472">Membrane</keyword>
<dbReference type="STRING" id="1503961.SAMN05421736_10777"/>
<dbReference type="InterPro" id="IPR004843">
    <property type="entry name" value="Calcineurin-like_PHP"/>
</dbReference>
<organism evidence="12 13">
    <name type="scientific">Evansella caseinilytica</name>
    <dbReference type="NCBI Taxonomy" id="1503961"/>
    <lineage>
        <taxon>Bacteria</taxon>
        <taxon>Bacillati</taxon>
        <taxon>Bacillota</taxon>
        <taxon>Bacilli</taxon>
        <taxon>Bacillales</taxon>
        <taxon>Bacillaceae</taxon>
        <taxon>Evansella</taxon>
    </lineage>
</organism>
<evidence type="ECO:0000259" key="11">
    <source>
        <dbReference type="Pfam" id="PF16656"/>
    </source>
</evidence>
<evidence type="ECO:0000256" key="3">
    <source>
        <dbReference type="ARBA" id="ARBA00022525"/>
    </source>
</evidence>
<evidence type="ECO:0000256" key="6">
    <source>
        <dbReference type="SAM" id="MobiDB-lite"/>
    </source>
</evidence>
<dbReference type="EMBL" id="FNPI01000007">
    <property type="protein sequence ID" value="SDZ17583.1"/>
    <property type="molecule type" value="Genomic_DNA"/>
</dbReference>
<name>A0A1H3QWE7_9BACI</name>
<dbReference type="GO" id="GO:0003993">
    <property type="term" value="F:acid phosphatase activity"/>
    <property type="evidence" value="ECO:0007669"/>
    <property type="project" value="InterPro"/>
</dbReference>
<feature type="domain" description="Gram-positive cocci surface proteins LPxTG" evidence="9">
    <location>
        <begin position="1358"/>
        <end position="1390"/>
    </location>
</feature>
<accession>A0A1H3QWE7</accession>
<proteinExistence type="predicted"/>
<dbReference type="PANTHER" id="PTHR45867">
    <property type="entry name" value="PURPLE ACID PHOSPHATASE"/>
    <property type="match status" value="1"/>
</dbReference>
<dbReference type="Pfam" id="PF00746">
    <property type="entry name" value="Gram_pos_anchor"/>
    <property type="match status" value="1"/>
</dbReference>
<keyword evidence="7" id="KW-1133">Transmembrane helix</keyword>
<evidence type="ECO:0000256" key="1">
    <source>
        <dbReference type="ARBA" id="ARBA00004168"/>
    </source>
</evidence>
<dbReference type="Gene3D" id="2.60.40.380">
    <property type="entry name" value="Purple acid phosphatase-like, N-terminal"/>
    <property type="match status" value="1"/>
</dbReference>
<dbReference type="InterPro" id="IPR019931">
    <property type="entry name" value="LPXTG_anchor"/>
</dbReference>
<feature type="compositionally biased region" description="Acidic residues" evidence="6">
    <location>
        <begin position="1271"/>
        <end position="1301"/>
    </location>
</feature>
<evidence type="ECO:0000259" key="10">
    <source>
        <dbReference type="Pfam" id="PF12733"/>
    </source>
</evidence>
<dbReference type="SUPFAM" id="SSF49363">
    <property type="entry name" value="Purple acid phosphatase, N-terminal domain"/>
    <property type="match status" value="1"/>
</dbReference>
<evidence type="ECO:0000259" key="9">
    <source>
        <dbReference type="Pfam" id="PF00746"/>
    </source>
</evidence>
<keyword evidence="13" id="KW-1185">Reference proteome</keyword>